<dbReference type="SMART" id="SM00481">
    <property type="entry name" value="POLIIIAc"/>
    <property type="match status" value="1"/>
</dbReference>
<dbReference type="InterPro" id="IPR003141">
    <property type="entry name" value="Pol/His_phosphatase_N"/>
</dbReference>
<dbReference type="GO" id="GO:0004534">
    <property type="term" value="F:5'-3' RNA exonuclease activity"/>
    <property type="evidence" value="ECO:0007669"/>
    <property type="project" value="TreeGrafter"/>
</dbReference>
<dbReference type="Pfam" id="PF13263">
    <property type="entry name" value="PHP_C"/>
    <property type="match status" value="1"/>
</dbReference>
<accession>A0A7G9Z216</accession>
<name>A0A7G9Z216_9EURY</name>
<dbReference type="InterPro" id="IPR016195">
    <property type="entry name" value="Pol/histidinol_Pase-like"/>
</dbReference>
<dbReference type="SUPFAM" id="SSF89550">
    <property type="entry name" value="PHP domain-like"/>
    <property type="match status" value="1"/>
</dbReference>
<dbReference type="EMBL" id="MT631574">
    <property type="protein sequence ID" value="QNO54300.1"/>
    <property type="molecule type" value="Genomic_DNA"/>
</dbReference>
<feature type="domain" description="Polymerase/histidinol phosphatase N-terminal" evidence="1">
    <location>
        <begin position="4"/>
        <end position="70"/>
    </location>
</feature>
<dbReference type="PANTHER" id="PTHR42924">
    <property type="entry name" value="EXONUCLEASE"/>
    <property type="match status" value="1"/>
</dbReference>
<dbReference type="CDD" id="cd07432">
    <property type="entry name" value="PHP_HisPPase"/>
    <property type="match status" value="1"/>
</dbReference>
<dbReference type="InterPro" id="IPR052018">
    <property type="entry name" value="PHP_domain"/>
</dbReference>
<dbReference type="PANTHER" id="PTHR42924:SF3">
    <property type="entry name" value="POLYMERASE_HISTIDINOL PHOSPHATASE N-TERMINAL DOMAIN-CONTAINING PROTEIN"/>
    <property type="match status" value="1"/>
</dbReference>
<reference evidence="2" key="1">
    <citation type="submission" date="2020-06" db="EMBL/GenBank/DDBJ databases">
        <title>Unique genomic features of the anaerobic methanotrophic archaea.</title>
        <authorList>
            <person name="Chadwick G.L."/>
            <person name="Skennerton C.T."/>
            <person name="Laso-Perez R."/>
            <person name="Leu A.O."/>
            <person name="Speth D.R."/>
            <person name="Yu H."/>
            <person name="Morgan-Lang C."/>
            <person name="Hatzenpichler R."/>
            <person name="Goudeau D."/>
            <person name="Malmstrom R."/>
            <person name="Brazelton W.J."/>
            <person name="Woyke T."/>
            <person name="Hallam S.J."/>
            <person name="Tyson G.W."/>
            <person name="Wegener G."/>
            <person name="Boetius A."/>
            <person name="Orphan V."/>
        </authorList>
    </citation>
    <scope>NUCLEOTIDE SEQUENCE</scope>
</reference>
<dbReference type="Gene3D" id="3.20.20.140">
    <property type="entry name" value="Metal-dependent hydrolases"/>
    <property type="match status" value="1"/>
</dbReference>
<organism evidence="2">
    <name type="scientific">Candidatus Methanophaga sp. ANME-1 ERB7</name>
    <dbReference type="NCBI Taxonomy" id="2759913"/>
    <lineage>
        <taxon>Archaea</taxon>
        <taxon>Methanobacteriati</taxon>
        <taxon>Methanobacteriota</taxon>
        <taxon>Stenosarchaea group</taxon>
        <taxon>Methanomicrobia</taxon>
        <taxon>Candidatus Methanophagales</taxon>
        <taxon>Candidatus Methanophagaceae</taxon>
        <taxon>Candidatus Methanophaga</taxon>
    </lineage>
</organism>
<dbReference type="InterPro" id="IPR004013">
    <property type="entry name" value="PHP_dom"/>
</dbReference>
<protein>
    <recommendedName>
        <fullName evidence="1">Polymerase/histidinol phosphatase N-terminal domain-containing protein</fullName>
    </recommendedName>
</protein>
<proteinExistence type="predicted"/>
<sequence length="232" mass="26526">MKKYSLHLHTKYSKCSNCDPKKILEITKKQGFSGIAITDHNTIKGALEAKKLNRDKNFEVIIGEEVSTDIGHVLIYYVGEEIKPGKVEDVIDEARKQKAICVLAHPYNLITSKIGELLKIKNVRKTLSEDDADKIKLFDAIEGFNSRCILRKENILSQKLAKRYNKPMIAGSDAHFPNEICNAWVEFDDKYTLRQAILKGNIKLKGKRKHTLINKMHSTIRTLLILFCFARI</sequence>
<dbReference type="Pfam" id="PF02811">
    <property type="entry name" value="PHP"/>
    <property type="match status" value="1"/>
</dbReference>
<dbReference type="GO" id="GO:0035312">
    <property type="term" value="F:5'-3' DNA exonuclease activity"/>
    <property type="evidence" value="ECO:0007669"/>
    <property type="project" value="TreeGrafter"/>
</dbReference>
<dbReference type="AlphaFoldDB" id="A0A7G9Z216"/>
<evidence type="ECO:0000259" key="1">
    <source>
        <dbReference type="SMART" id="SM00481"/>
    </source>
</evidence>
<gene>
    <name evidence="2" type="ORF">FGBIHFOD_00040</name>
</gene>
<evidence type="ECO:0000313" key="2">
    <source>
        <dbReference type="EMBL" id="QNO54300.1"/>
    </source>
</evidence>